<reference evidence="2" key="1">
    <citation type="submission" date="2022-07" db="EMBL/GenBank/DDBJ databases">
        <title>Chromosome-level genome of Muraenolepis orangiensis.</title>
        <authorList>
            <person name="Kim J."/>
        </authorList>
    </citation>
    <scope>NUCLEOTIDE SEQUENCE</scope>
    <source>
        <strain evidence="2">KU_S4_2022</strain>
        <tissue evidence="2">Muscle</tissue>
    </source>
</reference>
<accession>A0A9Q0EEL3</accession>
<organism evidence="2 3">
    <name type="scientific">Muraenolepis orangiensis</name>
    <name type="common">Patagonian moray cod</name>
    <dbReference type="NCBI Taxonomy" id="630683"/>
    <lineage>
        <taxon>Eukaryota</taxon>
        <taxon>Metazoa</taxon>
        <taxon>Chordata</taxon>
        <taxon>Craniata</taxon>
        <taxon>Vertebrata</taxon>
        <taxon>Euteleostomi</taxon>
        <taxon>Actinopterygii</taxon>
        <taxon>Neopterygii</taxon>
        <taxon>Teleostei</taxon>
        <taxon>Neoteleostei</taxon>
        <taxon>Acanthomorphata</taxon>
        <taxon>Zeiogadaria</taxon>
        <taxon>Gadariae</taxon>
        <taxon>Gadiformes</taxon>
        <taxon>Muraenolepidoidei</taxon>
        <taxon>Muraenolepididae</taxon>
        <taxon>Muraenolepis</taxon>
    </lineage>
</organism>
<evidence type="ECO:0000256" key="1">
    <source>
        <dbReference type="SAM" id="MobiDB-lite"/>
    </source>
</evidence>
<gene>
    <name evidence="2" type="ORF">NHX12_027009</name>
</gene>
<name>A0A9Q0EEL3_9TELE</name>
<dbReference type="AlphaFoldDB" id="A0A9Q0EEL3"/>
<dbReference type="Proteomes" id="UP001148018">
    <property type="component" value="Unassembled WGS sequence"/>
</dbReference>
<dbReference type="OrthoDB" id="8958221at2759"/>
<proteinExistence type="predicted"/>
<keyword evidence="3" id="KW-1185">Reference proteome</keyword>
<protein>
    <submittedName>
        <fullName evidence="2">Uncharacterized protein</fullName>
    </submittedName>
</protein>
<evidence type="ECO:0000313" key="3">
    <source>
        <dbReference type="Proteomes" id="UP001148018"/>
    </source>
</evidence>
<feature type="region of interest" description="Disordered" evidence="1">
    <location>
        <begin position="1"/>
        <end position="63"/>
    </location>
</feature>
<evidence type="ECO:0000313" key="2">
    <source>
        <dbReference type="EMBL" id="KAJ3604958.1"/>
    </source>
</evidence>
<comment type="caution">
    <text evidence="2">The sequence shown here is derived from an EMBL/GenBank/DDBJ whole genome shotgun (WGS) entry which is preliminary data.</text>
</comment>
<feature type="compositionally biased region" description="Polar residues" evidence="1">
    <location>
        <begin position="11"/>
        <end position="22"/>
    </location>
</feature>
<dbReference type="EMBL" id="JANIIK010000043">
    <property type="protein sequence ID" value="KAJ3604958.1"/>
    <property type="molecule type" value="Genomic_DNA"/>
</dbReference>
<sequence>MEEEREKWGRSSKTTGEHGSQSKAKRDKKERADFPGPSCLSMKRSWSIDFPPEFGRDQQPSKS</sequence>